<dbReference type="SUPFAM" id="SSF47598">
    <property type="entry name" value="Ribbon-helix-helix"/>
    <property type="match status" value="1"/>
</dbReference>
<dbReference type="Proteomes" id="UP001165341">
    <property type="component" value="Unassembled WGS sequence"/>
</dbReference>
<dbReference type="EMBL" id="JALGAR010000004">
    <property type="protein sequence ID" value="MCI4659070.1"/>
    <property type="molecule type" value="Genomic_DNA"/>
</dbReference>
<keyword evidence="2" id="KW-1185">Reference proteome</keyword>
<gene>
    <name evidence="1" type="ORF">MQH31_14770</name>
</gene>
<evidence type="ECO:0000313" key="2">
    <source>
        <dbReference type="Proteomes" id="UP001165341"/>
    </source>
</evidence>
<proteinExistence type="predicted"/>
<comment type="caution">
    <text evidence="1">The sequence shown here is derived from an EMBL/GenBank/DDBJ whole genome shotgun (WGS) entry which is preliminary data.</text>
</comment>
<dbReference type="InterPro" id="IPR010985">
    <property type="entry name" value="Ribbon_hlx_hlx"/>
</dbReference>
<sequence>MGILDVVVPQWYHFGMAMTVRLPPELDSALESLARLRHTSKHALLIEAADRFARQESKTARVLTSVDEISAEYADLLTRLEDA</sequence>
<name>A0AA41QX79_9MICO</name>
<dbReference type="AlphaFoldDB" id="A0AA41QX79"/>
<accession>A0AA41QX79</accession>
<organism evidence="1 2">
    <name type="scientific">Cryobacterium zhongshanensis</name>
    <dbReference type="NCBI Taxonomy" id="2928153"/>
    <lineage>
        <taxon>Bacteria</taxon>
        <taxon>Bacillati</taxon>
        <taxon>Actinomycetota</taxon>
        <taxon>Actinomycetes</taxon>
        <taxon>Micrococcales</taxon>
        <taxon>Microbacteriaceae</taxon>
        <taxon>Cryobacterium</taxon>
    </lineage>
</organism>
<protein>
    <submittedName>
        <fullName evidence="1">Ribbon-helix-helix domain-containing protein</fullName>
    </submittedName>
</protein>
<dbReference type="RefSeq" id="WP_243012691.1">
    <property type="nucleotide sequence ID" value="NZ_JALGAR010000004.1"/>
</dbReference>
<evidence type="ECO:0000313" key="1">
    <source>
        <dbReference type="EMBL" id="MCI4659070.1"/>
    </source>
</evidence>
<reference evidence="1" key="1">
    <citation type="submission" date="2022-03" db="EMBL/GenBank/DDBJ databases">
        <title>Cryobacterium sp. nov. strain ZS14-85, isolated from Antarctic soil.</title>
        <authorList>
            <person name="Li J."/>
            <person name="Niu G."/>
        </authorList>
    </citation>
    <scope>NUCLEOTIDE SEQUENCE</scope>
    <source>
        <strain evidence="1">ZS14-85</strain>
    </source>
</reference>
<dbReference type="GO" id="GO:0006355">
    <property type="term" value="P:regulation of DNA-templated transcription"/>
    <property type="evidence" value="ECO:0007669"/>
    <property type="project" value="InterPro"/>
</dbReference>